<dbReference type="Pfam" id="PF00400">
    <property type="entry name" value="WD40"/>
    <property type="match status" value="2"/>
</dbReference>
<keyword evidence="2" id="KW-0963">Cytoplasm</keyword>
<dbReference type="OrthoDB" id="4189at2759"/>
<dbReference type="GO" id="GO:0045504">
    <property type="term" value="F:dynein heavy chain binding"/>
    <property type="evidence" value="ECO:0007669"/>
    <property type="project" value="TreeGrafter"/>
</dbReference>
<dbReference type="InterPro" id="IPR050687">
    <property type="entry name" value="Dynein_IC"/>
</dbReference>
<dbReference type="GO" id="GO:0042073">
    <property type="term" value="P:intraciliary transport"/>
    <property type="evidence" value="ECO:0007669"/>
    <property type="project" value="TreeGrafter"/>
</dbReference>
<evidence type="ECO:0000256" key="4">
    <source>
        <dbReference type="ARBA" id="ARBA00022737"/>
    </source>
</evidence>
<dbReference type="SMART" id="SM00320">
    <property type="entry name" value="WD40"/>
    <property type="match status" value="6"/>
</dbReference>
<feature type="repeat" description="WD" evidence="5">
    <location>
        <begin position="429"/>
        <end position="471"/>
    </location>
</feature>
<dbReference type="GO" id="GO:0097014">
    <property type="term" value="C:ciliary plasm"/>
    <property type="evidence" value="ECO:0007669"/>
    <property type="project" value="TreeGrafter"/>
</dbReference>
<evidence type="ECO:0000256" key="2">
    <source>
        <dbReference type="ARBA" id="ARBA00022490"/>
    </source>
</evidence>
<dbReference type="GO" id="GO:0045503">
    <property type="term" value="F:dynein light chain binding"/>
    <property type="evidence" value="ECO:0007669"/>
    <property type="project" value="TreeGrafter"/>
</dbReference>
<dbReference type="SUPFAM" id="SSF50978">
    <property type="entry name" value="WD40 repeat-like"/>
    <property type="match status" value="1"/>
</dbReference>
<gene>
    <name evidence="6" type="ORF">PPERSA_11113</name>
</gene>
<keyword evidence="4" id="KW-0677">Repeat</keyword>
<sequence length="580" mass="67019">MLTTKQFNLQDYDIPELEYDIVGDENCTIRNAKIQTEQILTAEAETNTKRAGRTVKLQVEEQQIQTIMRGTQGSQQEGQEQFLQLDEEAEGDLSEFLKRVSPTVMQALEENIMSLDNYEPVWHDQRKENKIIYQLSNKSNRSNETINQLEITDISWSNNGFTLAAAYGKFQHSGTCQDKSLVCLWNLSKRDFQQDQPSQVLETDSCIMSVEFHPSKPQILVGGSFNGEIFLWDISKDDENLISKSNIDDYFHREAVHQFVWYEYKLQGQIQSVYNLLSLSTDGKVLLWEIRDEFNKQCLDYPLKGFSLVRKKDGAVSYVGGLCFAQALEDKNTFIIGSEAGSVLRGTFRNVNYDKRNKVLLEQSTSNLKWRSNTNPLMLNLENKYFPELKQYIENACKQRGYQDIDISNIFQSKPEMRKFYINPINFAYEQHFGPVYSISYSPFHRNLFLTSSIDGSIRLYDLLQQKPLLTIDLVSSYIFKVEWSQTRPTVFAAALSNGDLKIFDLSYSKKQPLFTIENNVLDQQALNLKFNKRQNDLLAVVYQKCVIKIYQLADKVCLPKKNEIQTLNGLCDDMKQVVN</sequence>
<evidence type="ECO:0000256" key="3">
    <source>
        <dbReference type="ARBA" id="ARBA00022574"/>
    </source>
</evidence>
<dbReference type="Proteomes" id="UP000054937">
    <property type="component" value="Unassembled WGS sequence"/>
</dbReference>
<dbReference type="PANTHER" id="PTHR12442">
    <property type="entry name" value="DYNEIN INTERMEDIATE CHAIN"/>
    <property type="match status" value="1"/>
</dbReference>
<protein>
    <submittedName>
        <fullName evidence="6">WD40-repeat-containing domain</fullName>
    </submittedName>
</protein>
<dbReference type="GO" id="GO:0005868">
    <property type="term" value="C:cytoplasmic dynein complex"/>
    <property type="evidence" value="ECO:0007669"/>
    <property type="project" value="TreeGrafter"/>
</dbReference>
<evidence type="ECO:0000313" key="6">
    <source>
        <dbReference type="EMBL" id="KRX07564.1"/>
    </source>
</evidence>
<dbReference type="OMA" id="DITCIHE"/>
<evidence type="ECO:0000256" key="1">
    <source>
        <dbReference type="ARBA" id="ARBA00004496"/>
    </source>
</evidence>
<dbReference type="InterPro" id="IPR019775">
    <property type="entry name" value="WD40_repeat_CS"/>
</dbReference>
<dbReference type="InterPro" id="IPR001680">
    <property type="entry name" value="WD40_rpt"/>
</dbReference>
<keyword evidence="3 5" id="KW-0853">WD repeat</keyword>
<comment type="subcellular location">
    <subcellularLocation>
        <location evidence="1">Cytoplasm</location>
    </subcellularLocation>
</comment>
<dbReference type="PROSITE" id="PS50082">
    <property type="entry name" value="WD_REPEATS_2"/>
    <property type="match status" value="1"/>
</dbReference>
<dbReference type="InterPro" id="IPR036322">
    <property type="entry name" value="WD40_repeat_dom_sf"/>
</dbReference>
<comment type="caution">
    <text evidence="6">The sequence shown here is derived from an EMBL/GenBank/DDBJ whole genome shotgun (WGS) entry which is preliminary data.</text>
</comment>
<dbReference type="PROSITE" id="PS00678">
    <property type="entry name" value="WD_REPEATS_1"/>
    <property type="match status" value="1"/>
</dbReference>
<dbReference type="AlphaFoldDB" id="A0A0V0QZ18"/>
<dbReference type="PANTHER" id="PTHR12442:SF26">
    <property type="entry name" value="CYTOPLASMIC DYNEIN 2 INTERMEDIATE CHAIN 2"/>
    <property type="match status" value="1"/>
</dbReference>
<keyword evidence="7" id="KW-1185">Reference proteome</keyword>
<name>A0A0V0QZ18_PSEPJ</name>
<dbReference type="InterPro" id="IPR015943">
    <property type="entry name" value="WD40/YVTN_repeat-like_dom_sf"/>
</dbReference>
<reference evidence="6 7" key="1">
    <citation type="journal article" date="2015" name="Sci. Rep.">
        <title>Genome of the facultative scuticociliatosis pathogen Pseudocohnilembus persalinus provides insight into its virulence through horizontal gene transfer.</title>
        <authorList>
            <person name="Xiong J."/>
            <person name="Wang G."/>
            <person name="Cheng J."/>
            <person name="Tian M."/>
            <person name="Pan X."/>
            <person name="Warren A."/>
            <person name="Jiang C."/>
            <person name="Yuan D."/>
            <person name="Miao W."/>
        </authorList>
    </citation>
    <scope>NUCLEOTIDE SEQUENCE [LARGE SCALE GENOMIC DNA]</scope>
    <source>
        <strain evidence="6">36N120E</strain>
    </source>
</reference>
<proteinExistence type="predicted"/>
<organism evidence="6 7">
    <name type="scientific">Pseudocohnilembus persalinus</name>
    <name type="common">Ciliate</name>
    <dbReference type="NCBI Taxonomy" id="266149"/>
    <lineage>
        <taxon>Eukaryota</taxon>
        <taxon>Sar</taxon>
        <taxon>Alveolata</taxon>
        <taxon>Ciliophora</taxon>
        <taxon>Intramacronucleata</taxon>
        <taxon>Oligohymenophorea</taxon>
        <taxon>Scuticociliatia</taxon>
        <taxon>Philasterida</taxon>
        <taxon>Pseudocohnilembidae</taxon>
        <taxon>Pseudocohnilembus</taxon>
    </lineage>
</organism>
<dbReference type="EMBL" id="LDAU01000082">
    <property type="protein sequence ID" value="KRX07564.1"/>
    <property type="molecule type" value="Genomic_DNA"/>
</dbReference>
<evidence type="ECO:0000313" key="7">
    <source>
        <dbReference type="Proteomes" id="UP000054937"/>
    </source>
</evidence>
<dbReference type="InParanoid" id="A0A0V0QZ18"/>
<accession>A0A0V0QZ18</accession>
<evidence type="ECO:0000256" key="5">
    <source>
        <dbReference type="PROSITE-ProRule" id="PRU00221"/>
    </source>
</evidence>
<dbReference type="Gene3D" id="2.130.10.10">
    <property type="entry name" value="YVTN repeat-like/Quinoprotein amine dehydrogenase"/>
    <property type="match status" value="2"/>
</dbReference>